<name>A0A1A8RMN4_9TELE</name>
<reference evidence="2" key="1">
    <citation type="submission" date="2016-05" db="EMBL/GenBank/DDBJ databases">
        <authorList>
            <person name="Lavstsen T."/>
            <person name="Jespersen J.S."/>
        </authorList>
    </citation>
    <scope>NUCLEOTIDE SEQUENCE</scope>
    <source>
        <tissue evidence="2">Brain</tissue>
    </source>
</reference>
<evidence type="ECO:0000256" key="1">
    <source>
        <dbReference type="SAM" id="MobiDB-lite"/>
    </source>
</evidence>
<protein>
    <submittedName>
        <fullName evidence="2">Laminin, alpha 4</fullName>
    </submittedName>
</protein>
<feature type="non-terminal residue" evidence="2">
    <location>
        <position position="1"/>
    </location>
</feature>
<feature type="non-terminal residue" evidence="2">
    <location>
        <position position="69"/>
    </location>
</feature>
<dbReference type="AlphaFoldDB" id="A0A1A8RMN4"/>
<dbReference type="EMBL" id="HAEI01009148">
    <property type="protein sequence ID" value="SBS06952.1"/>
    <property type="molecule type" value="Transcribed_RNA"/>
</dbReference>
<accession>A0A1A8RMN4</accession>
<reference evidence="2" key="2">
    <citation type="submission" date="2016-06" db="EMBL/GenBank/DDBJ databases">
        <title>The genome of a short-lived fish provides insights into sex chromosome evolution and the genetic control of aging.</title>
        <authorList>
            <person name="Reichwald K."/>
            <person name="Felder M."/>
            <person name="Petzold A."/>
            <person name="Koch P."/>
            <person name="Groth M."/>
            <person name="Platzer M."/>
        </authorList>
    </citation>
    <scope>NUCLEOTIDE SEQUENCE</scope>
    <source>
        <tissue evidence="2">Brain</tissue>
    </source>
</reference>
<evidence type="ECO:0000313" key="2">
    <source>
        <dbReference type="EMBL" id="SBS06952.1"/>
    </source>
</evidence>
<feature type="compositionally biased region" description="Polar residues" evidence="1">
    <location>
        <begin position="42"/>
        <end position="58"/>
    </location>
</feature>
<feature type="region of interest" description="Disordered" evidence="1">
    <location>
        <begin position="40"/>
        <end position="69"/>
    </location>
</feature>
<organism evidence="2">
    <name type="scientific">Nothobranchius rachovii</name>
    <name type="common">bluefin notho</name>
    <dbReference type="NCBI Taxonomy" id="451742"/>
    <lineage>
        <taxon>Eukaryota</taxon>
        <taxon>Metazoa</taxon>
        <taxon>Chordata</taxon>
        <taxon>Craniata</taxon>
        <taxon>Vertebrata</taxon>
        <taxon>Euteleostomi</taxon>
        <taxon>Actinopterygii</taxon>
        <taxon>Neopterygii</taxon>
        <taxon>Teleostei</taxon>
        <taxon>Neoteleostei</taxon>
        <taxon>Acanthomorphata</taxon>
        <taxon>Ovalentaria</taxon>
        <taxon>Atherinomorphae</taxon>
        <taxon>Cyprinodontiformes</taxon>
        <taxon>Nothobranchiidae</taxon>
        <taxon>Nothobranchius</taxon>
    </lineage>
</organism>
<gene>
    <name evidence="2" type="primary">LAMA4</name>
</gene>
<proteinExistence type="predicted"/>
<sequence length="69" mass="7839">QDLLSEAAVLLGAVKDLIKQQTLVKSEDTLTENHKIQKMEEAQQTTQEIRNRNCTSQRAEVGSEQKKTR</sequence>